<dbReference type="Proteomes" id="UP000009097">
    <property type="component" value="Chromosome 14"/>
</dbReference>
<dbReference type="RefSeq" id="XP_018253772.1">
    <property type="nucleotide sequence ID" value="XM_018401794.1"/>
</dbReference>
<evidence type="ECO:0000313" key="2">
    <source>
        <dbReference type="Proteomes" id="UP000009097"/>
    </source>
</evidence>
<dbReference type="GeneID" id="28962161"/>
<accession>A0A0J9WTB2</accession>
<proteinExistence type="predicted"/>
<evidence type="ECO:0000313" key="1">
    <source>
        <dbReference type="EMBL" id="KNB15727.1"/>
    </source>
</evidence>
<organism evidence="1 2">
    <name type="scientific">Fusarium oxysporum f. sp. lycopersici (strain 4287 / CBS 123668 / FGSC 9935 / NRRL 34936)</name>
    <name type="common">Fusarium vascular wilt of tomato</name>
    <dbReference type="NCBI Taxonomy" id="426428"/>
    <lineage>
        <taxon>Eukaryota</taxon>
        <taxon>Fungi</taxon>
        <taxon>Dikarya</taxon>
        <taxon>Ascomycota</taxon>
        <taxon>Pezizomycotina</taxon>
        <taxon>Sordariomycetes</taxon>
        <taxon>Hypocreomycetidae</taxon>
        <taxon>Hypocreales</taxon>
        <taxon>Nectriaceae</taxon>
        <taxon>Fusarium</taxon>
        <taxon>Fusarium oxysporum species complex</taxon>
    </lineage>
</organism>
<gene>
    <name evidence="1" type="ORF">FOXG_21455</name>
</gene>
<reference evidence="1 2" key="1">
    <citation type="journal article" date="2010" name="Nature">
        <title>Comparative genomics reveals mobile pathogenicity chromosomes in Fusarium.</title>
        <authorList>
            <person name="Ma L.J."/>
            <person name="van der Does H.C."/>
            <person name="Borkovich K.A."/>
            <person name="Coleman J.J."/>
            <person name="Daboussi M.J."/>
            <person name="Di Pietro A."/>
            <person name="Dufresne M."/>
            <person name="Freitag M."/>
            <person name="Grabherr M."/>
            <person name="Henrissat B."/>
            <person name="Houterman P.M."/>
            <person name="Kang S."/>
            <person name="Shim W.B."/>
            <person name="Woloshuk C."/>
            <person name="Xie X."/>
            <person name="Xu J.R."/>
            <person name="Antoniw J."/>
            <person name="Baker S.E."/>
            <person name="Bluhm B.H."/>
            <person name="Breakspear A."/>
            <person name="Brown D.W."/>
            <person name="Butchko R.A."/>
            <person name="Chapman S."/>
            <person name="Coulson R."/>
            <person name="Coutinho P.M."/>
            <person name="Danchin E.G."/>
            <person name="Diener A."/>
            <person name="Gale L.R."/>
            <person name="Gardiner D.M."/>
            <person name="Goff S."/>
            <person name="Hammond-Kosack K.E."/>
            <person name="Hilburn K."/>
            <person name="Hua-Van A."/>
            <person name="Jonkers W."/>
            <person name="Kazan K."/>
            <person name="Kodira C.D."/>
            <person name="Koehrsen M."/>
            <person name="Kumar L."/>
            <person name="Lee Y.H."/>
            <person name="Li L."/>
            <person name="Manners J.M."/>
            <person name="Miranda-Saavedra D."/>
            <person name="Mukherjee M."/>
            <person name="Park G."/>
            <person name="Park J."/>
            <person name="Park S.Y."/>
            <person name="Proctor R.H."/>
            <person name="Regev A."/>
            <person name="Ruiz-Roldan M.C."/>
            <person name="Sain D."/>
            <person name="Sakthikumar S."/>
            <person name="Sykes S."/>
            <person name="Schwartz D.C."/>
            <person name="Turgeon B.G."/>
            <person name="Wapinski I."/>
            <person name="Yoder O."/>
            <person name="Young S."/>
            <person name="Zeng Q."/>
            <person name="Zhou S."/>
            <person name="Galagan J."/>
            <person name="Cuomo C.A."/>
            <person name="Kistler H.C."/>
            <person name="Rep M."/>
        </authorList>
    </citation>
    <scope>NUCLEOTIDE SEQUENCE [LARGE SCALE GENOMIC DNA]</scope>
    <source>
        <strain evidence="2">4287 / CBS 123668 / FGSC 9935 / NRRL 34936</strain>
    </source>
</reference>
<dbReference type="EMBL" id="DS231717">
    <property type="protein sequence ID" value="KNB15727.1"/>
    <property type="molecule type" value="Genomic_DNA"/>
</dbReference>
<name>A0A0J9WTB2_FUSO4</name>
<dbReference type="VEuPathDB" id="FungiDB:FOXG_21455"/>
<dbReference type="AlphaFoldDB" id="A0A0J9WTB2"/>
<protein>
    <submittedName>
        <fullName evidence="1">Uncharacterized protein</fullName>
    </submittedName>
</protein>
<sequence>MKLEGFMVNQLQSTVHRYTFPINRETTMNVRFVDDPERDPAVLHRRRLQANRTQNCRRCTKTYRNILATYDGAELLPETVKQRTL</sequence>